<evidence type="ECO:0000256" key="1">
    <source>
        <dbReference type="SAM" id="Phobius"/>
    </source>
</evidence>
<feature type="transmembrane region" description="Helical" evidence="1">
    <location>
        <begin position="32"/>
        <end position="50"/>
    </location>
</feature>
<accession>A0A165K606</accession>
<name>A0A165K606_EXIGL</name>
<gene>
    <name evidence="3" type="ORF">EXIGLDRAFT_734338</name>
</gene>
<dbReference type="AlphaFoldDB" id="A0A165K606"/>
<dbReference type="InParanoid" id="A0A165K606"/>
<reference evidence="3 4" key="1">
    <citation type="journal article" date="2016" name="Mol. Biol. Evol.">
        <title>Comparative Genomics of Early-Diverging Mushroom-Forming Fungi Provides Insights into the Origins of Lignocellulose Decay Capabilities.</title>
        <authorList>
            <person name="Nagy L.G."/>
            <person name="Riley R."/>
            <person name="Tritt A."/>
            <person name="Adam C."/>
            <person name="Daum C."/>
            <person name="Floudas D."/>
            <person name="Sun H."/>
            <person name="Yadav J.S."/>
            <person name="Pangilinan J."/>
            <person name="Larsson K.H."/>
            <person name="Matsuura K."/>
            <person name="Barry K."/>
            <person name="Labutti K."/>
            <person name="Kuo R."/>
            <person name="Ohm R.A."/>
            <person name="Bhattacharya S.S."/>
            <person name="Shirouzu T."/>
            <person name="Yoshinaga Y."/>
            <person name="Martin F.M."/>
            <person name="Grigoriev I.V."/>
            <person name="Hibbett D.S."/>
        </authorList>
    </citation>
    <scope>NUCLEOTIDE SEQUENCE [LARGE SCALE GENOMIC DNA]</scope>
    <source>
        <strain evidence="3 4">HHB12029</strain>
    </source>
</reference>
<dbReference type="Proteomes" id="UP000077266">
    <property type="component" value="Unassembled WGS sequence"/>
</dbReference>
<sequence length="457" mass="50008">MARAQTPVAARTRQGIKLSNGNNKSRVDLKAIVWRTLSIVILASLVNYVTSWRYKQKKAAYEAHAGTHANTADAVHDWTRGLPKNCVLVDWKSLGVRNAQDPWKNATEIFTPGHTFSHAEPVFQIFDRGFLDILGDAPSIQLIAENNAYMFAHEAPIWYPPTDEVFMCSNAGHPPSSLERTNVLSKLSLQEAAAKGTATVTEIQPIPTLEMTNGGTLFMDKLLFVNSGRGSTFPPTLALVEPLPPYNSTVILDNYFGMQFNSLNDAKVHPVSKAIFFTDPTYGDVGNFRPPPQLPRQVYRFDAETGEIRVVADGFSMPNGPAFSPDGRTAYLADSGSAWKGGYDSTRPQTIYAFDVDSDLRAQTWLNRRVFAYVDTGIPDGLVLDTKGNLYAATGDGVHVFSPRGILLGKIFIGSTSANIAFAGKGRLVVLAETKVFLVKFAAEGMSLDFWGMSRAS</sequence>
<dbReference type="EMBL" id="KV425950">
    <property type="protein sequence ID" value="KZV95847.1"/>
    <property type="molecule type" value="Genomic_DNA"/>
</dbReference>
<feature type="domain" description="SMP-30/Gluconolactonase/LRE-like region" evidence="2">
    <location>
        <begin position="257"/>
        <end position="426"/>
    </location>
</feature>
<evidence type="ECO:0000313" key="4">
    <source>
        <dbReference type="Proteomes" id="UP000077266"/>
    </source>
</evidence>
<keyword evidence="1" id="KW-0812">Transmembrane</keyword>
<proteinExistence type="predicted"/>
<evidence type="ECO:0000259" key="2">
    <source>
        <dbReference type="Pfam" id="PF08450"/>
    </source>
</evidence>
<dbReference type="Gene3D" id="2.120.10.30">
    <property type="entry name" value="TolB, C-terminal domain"/>
    <property type="match status" value="1"/>
</dbReference>
<protein>
    <submittedName>
        <fullName evidence="3">Calcium-dependent phosphotriesterase</fullName>
    </submittedName>
</protein>
<dbReference type="InterPro" id="IPR011042">
    <property type="entry name" value="6-blade_b-propeller_TolB-like"/>
</dbReference>
<organism evidence="3 4">
    <name type="scientific">Exidia glandulosa HHB12029</name>
    <dbReference type="NCBI Taxonomy" id="1314781"/>
    <lineage>
        <taxon>Eukaryota</taxon>
        <taxon>Fungi</taxon>
        <taxon>Dikarya</taxon>
        <taxon>Basidiomycota</taxon>
        <taxon>Agaricomycotina</taxon>
        <taxon>Agaricomycetes</taxon>
        <taxon>Auriculariales</taxon>
        <taxon>Exidiaceae</taxon>
        <taxon>Exidia</taxon>
    </lineage>
</organism>
<dbReference type="Pfam" id="PF08450">
    <property type="entry name" value="SGL"/>
    <property type="match status" value="1"/>
</dbReference>
<dbReference type="PANTHER" id="PTHR47064">
    <property type="entry name" value="PUTATIVE (AFU_ORTHOLOGUE AFUA_1G08990)-RELATED"/>
    <property type="match status" value="1"/>
</dbReference>
<dbReference type="OrthoDB" id="423498at2759"/>
<keyword evidence="1" id="KW-0472">Membrane</keyword>
<keyword evidence="1" id="KW-1133">Transmembrane helix</keyword>
<dbReference type="PANTHER" id="PTHR47064:SF2">
    <property type="entry name" value="SMP-30_GLUCONOLACTONASE_LRE-LIKE REGION DOMAIN-CONTAINING PROTEIN-RELATED"/>
    <property type="match status" value="1"/>
</dbReference>
<dbReference type="SUPFAM" id="SSF63829">
    <property type="entry name" value="Calcium-dependent phosphotriesterase"/>
    <property type="match status" value="1"/>
</dbReference>
<dbReference type="InterPro" id="IPR013658">
    <property type="entry name" value="SGL"/>
</dbReference>
<dbReference type="STRING" id="1314781.A0A165K606"/>
<dbReference type="InterPro" id="IPR052988">
    <property type="entry name" value="Oryzine_lactonohydrolase"/>
</dbReference>
<keyword evidence="4" id="KW-1185">Reference proteome</keyword>
<evidence type="ECO:0000313" key="3">
    <source>
        <dbReference type="EMBL" id="KZV95847.1"/>
    </source>
</evidence>